<protein>
    <recommendedName>
        <fullName evidence="2">ABC-type transport auxiliary lipoprotein component domain-containing protein</fullName>
    </recommendedName>
</protein>
<evidence type="ECO:0000313" key="4">
    <source>
        <dbReference type="Proteomes" id="UP000480275"/>
    </source>
</evidence>
<evidence type="ECO:0000259" key="2">
    <source>
        <dbReference type="Pfam" id="PF03886"/>
    </source>
</evidence>
<evidence type="ECO:0000256" key="1">
    <source>
        <dbReference type="SAM" id="MobiDB-lite"/>
    </source>
</evidence>
<dbReference type="SUPFAM" id="SSF159594">
    <property type="entry name" value="XCC0632-like"/>
    <property type="match status" value="1"/>
</dbReference>
<reference evidence="3 4" key="1">
    <citation type="submission" date="2019-10" db="EMBL/GenBank/DDBJ databases">
        <title>Whole-genome sequence of the purple nonsulfur photosynthetic bacterium Rhodocyclus tenuis.</title>
        <authorList>
            <person name="Kyndt J.A."/>
            <person name="Meyer T.E."/>
        </authorList>
    </citation>
    <scope>NUCLEOTIDE SEQUENCE [LARGE SCALE GENOMIC DNA]</scope>
    <source>
        <strain evidence="3 4">DSM 110</strain>
    </source>
</reference>
<gene>
    <name evidence="3" type="ORF">GHK24_00660</name>
</gene>
<feature type="domain" description="ABC-type transport auxiliary lipoprotein component" evidence="2">
    <location>
        <begin position="106"/>
        <end position="239"/>
    </location>
</feature>
<dbReference type="Proteomes" id="UP000480275">
    <property type="component" value="Unassembled WGS sequence"/>
</dbReference>
<dbReference type="Pfam" id="PF03886">
    <property type="entry name" value="ABC_trans_aux"/>
    <property type="match status" value="1"/>
</dbReference>
<dbReference type="Gene3D" id="3.40.50.10610">
    <property type="entry name" value="ABC-type transport auxiliary lipoprotein component"/>
    <property type="match status" value="1"/>
</dbReference>
<organism evidence="3 4">
    <name type="scientific">Rhodocyclus tenuis</name>
    <name type="common">Rhodospirillum tenue</name>
    <dbReference type="NCBI Taxonomy" id="1066"/>
    <lineage>
        <taxon>Bacteria</taxon>
        <taxon>Pseudomonadati</taxon>
        <taxon>Pseudomonadota</taxon>
        <taxon>Betaproteobacteria</taxon>
        <taxon>Rhodocyclales</taxon>
        <taxon>Rhodocyclaceae</taxon>
        <taxon>Rhodocyclus</taxon>
    </lineage>
</organism>
<accession>A0A6L5JT14</accession>
<feature type="region of interest" description="Disordered" evidence="1">
    <location>
        <begin position="27"/>
        <end position="56"/>
    </location>
</feature>
<evidence type="ECO:0000313" key="3">
    <source>
        <dbReference type="EMBL" id="MQY50296.1"/>
    </source>
</evidence>
<name>A0A6L5JT14_RHOTE</name>
<proteinExistence type="predicted"/>
<dbReference type="EMBL" id="WIXJ01000001">
    <property type="protein sequence ID" value="MQY50296.1"/>
    <property type="molecule type" value="Genomic_DNA"/>
</dbReference>
<dbReference type="InterPro" id="IPR005586">
    <property type="entry name" value="ABC_trans_aux"/>
</dbReference>
<comment type="caution">
    <text evidence="3">The sequence shown here is derived from an EMBL/GenBank/DDBJ whole genome shotgun (WGS) entry which is preliminary data.</text>
</comment>
<dbReference type="AlphaFoldDB" id="A0A6L5JT14"/>
<sequence>MVAAKSRLWPARRRARAWRSRFRGAAASADPVKERKSVTTLQQHSQPHPLRHSPRQKPLAPLLSIGAALLLGACAVGGRATAPATVYDFGPPAARVGTAFSYVSVEVKAPAWLDSPAIVYRLAYDDSLRLREYAASRWAGSPTQLLAQRLRQSLGTAGLNSNAALDCQVRVDVQEFAQVFEQAAVSQGRLQGEASLVDGERRLIARQSFSLRQAAGSADAAGGVRALVATSDDLAQQLAAWLSALDRSGQLASCRAGRSVAGGAP</sequence>